<feature type="compositionally biased region" description="Polar residues" evidence="1">
    <location>
        <begin position="316"/>
        <end position="334"/>
    </location>
</feature>
<evidence type="ECO:0000256" key="1">
    <source>
        <dbReference type="SAM" id="MobiDB-lite"/>
    </source>
</evidence>
<feature type="transmembrane region" description="Helical" evidence="2">
    <location>
        <begin position="484"/>
        <end position="502"/>
    </location>
</feature>
<comment type="caution">
    <text evidence="3">The sequence shown here is derived from an EMBL/GenBank/DDBJ whole genome shotgun (WGS) entry which is preliminary data.</text>
</comment>
<feature type="region of interest" description="Disordered" evidence="1">
    <location>
        <begin position="313"/>
        <end position="343"/>
    </location>
</feature>
<keyword evidence="2" id="KW-1133">Transmembrane helix</keyword>
<accession>A0A5M3W9P9</accession>
<evidence type="ECO:0000313" key="4">
    <source>
        <dbReference type="Proteomes" id="UP000334990"/>
    </source>
</evidence>
<dbReference type="Proteomes" id="UP000334990">
    <property type="component" value="Unassembled WGS sequence"/>
</dbReference>
<evidence type="ECO:0000256" key="2">
    <source>
        <dbReference type="SAM" id="Phobius"/>
    </source>
</evidence>
<gene>
    <name evidence="3" type="ORF">Acor_78560</name>
</gene>
<reference evidence="3 4" key="1">
    <citation type="submission" date="2019-10" db="EMBL/GenBank/DDBJ databases">
        <title>Whole genome shotgun sequence of Acrocarpospora corrugata NBRC 13972.</title>
        <authorList>
            <person name="Ichikawa N."/>
            <person name="Kimura A."/>
            <person name="Kitahashi Y."/>
            <person name="Komaki H."/>
            <person name="Oguchi A."/>
        </authorList>
    </citation>
    <scope>NUCLEOTIDE SEQUENCE [LARGE SCALE GENOMIC DNA]</scope>
    <source>
        <strain evidence="3 4">NBRC 13972</strain>
    </source>
</reference>
<proteinExistence type="predicted"/>
<dbReference type="RefSeq" id="WP_155341760.1">
    <property type="nucleotide sequence ID" value="NZ_BAAABN010000042.1"/>
</dbReference>
<protein>
    <submittedName>
        <fullName evidence="3">Uncharacterized protein</fullName>
    </submittedName>
</protein>
<feature type="transmembrane region" description="Helical" evidence="2">
    <location>
        <begin position="372"/>
        <end position="390"/>
    </location>
</feature>
<feature type="region of interest" description="Disordered" evidence="1">
    <location>
        <begin position="183"/>
        <end position="204"/>
    </location>
</feature>
<keyword evidence="4" id="KW-1185">Reference proteome</keyword>
<dbReference type="OrthoDB" id="6286374at2"/>
<feature type="transmembrane region" description="Helical" evidence="2">
    <location>
        <begin position="6"/>
        <end position="26"/>
    </location>
</feature>
<evidence type="ECO:0000313" key="3">
    <source>
        <dbReference type="EMBL" id="GES05787.1"/>
    </source>
</evidence>
<keyword evidence="2" id="KW-0812">Transmembrane</keyword>
<dbReference type="AlphaFoldDB" id="A0A5M3W9P9"/>
<dbReference type="EMBL" id="BLAD01000112">
    <property type="protein sequence ID" value="GES05787.1"/>
    <property type="molecule type" value="Genomic_DNA"/>
</dbReference>
<keyword evidence="2" id="KW-0472">Membrane</keyword>
<name>A0A5M3W9P9_9ACTN</name>
<organism evidence="3 4">
    <name type="scientific">Acrocarpospora corrugata</name>
    <dbReference type="NCBI Taxonomy" id="35763"/>
    <lineage>
        <taxon>Bacteria</taxon>
        <taxon>Bacillati</taxon>
        <taxon>Actinomycetota</taxon>
        <taxon>Actinomycetes</taxon>
        <taxon>Streptosporangiales</taxon>
        <taxon>Streptosporangiaceae</taxon>
        <taxon>Acrocarpospora</taxon>
    </lineage>
</organism>
<feature type="compositionally biased region" description="Low complexity" evidence="1">
    <location>
        <begin position="188"/>
        <end position="204"/>
    </location>
</feature>
<sequence length="521" mass="55415">MITLVSYYVDLAIGLILAFLLLSLLVSGLNEGVVRLLGIRSKFLWAYLRDTLDGGEVVEKVPGVLRWLDARLKGFSRLSRRLRSALADLLPPPKMIRSRLPATLLGVFAKLPFGTDPRPAFSPSPAPLSSPPLAAAADSLVAAEAKSAGPAAGTEAAPSTVSPSEILIASTPAEQAAALIESPGPEQAAGGDTAASTDGTSTDGTSIAAAAVDSAHGAEQADPREHGESLTDLLHERLQEIDEAKLGKTTIAEIPPSRFSVALLEIASDRGGVEPLLSQLQTLKSPLYRPLAAIWEKSGGVLSVPALTARTPPHLSAQTPFADTGQPTSANTGTAPAETPAPSAVNMEAFRKGVEDWFDGEMTRLTLLYRRYVRWAVGILSLLVTLLFSMDALEYGKTLLNDNAYRSAVAAFADQGEEALGPIKDQCAPDTDTYTCVTEVLSTPAFVKIFAHAPVSATIPTSGSPAWSWRGGDWWDRLRTPSHWPGFLLTLVALLFGGPFWWDMLRRVTGLKSRTTTSTTK</sequence>